<dbReference type="eggNOG" id="ENOG5033DZF">
    <property type="taxonomic scope" value="Bacteria"/>
</dbReference>
<dbReference type="EMBL" id="CP002085">
    <property type="protein sequence ID" value="ADK83759.1"/>
    <property type="molecule type" value="Genomic_DNA"/>
</dbReference>
<dbReference type="OrthoDB" id="5422838at2"/>
<dbReference type="STRING" id="644282.Deba_0384"/>
<dbReference type="Proteomes" id="UP000009047">
    <property type="component" value="Chromosome"/>
</dbReference>
<evidence type="ECO:0000313" key="2">
    <source>
        <dbReference type="Proteomes" id="UP000009047"/>
    </source>
</evidence>
<gene>
    <name evidence="1" type="ordered locus">Deba_0384</name>
</gene>
<dbReference type="RefSeq" id="WP_013257215.1">
    <property type="nucleotide sequence ID" value="NC_014365.1"/>
</dbReference>
<dbReference type="NCBIfam" id="TIGR04354">
    <property type="entry name" value="amphi-Trp"/>
    <property type="match status" value="1"/>
</dbReference>
<accession>E1QDX3</accession>
<dbReference type="KEGG" id="dbr:Deba_0384"/>
<dbReference type="AlphaFoldDB" id="E1QDX3"/>
<reference evidence="1 2" key="1">
    <citation type="journal article" date="2010" name="Stand. Genomic Sci.">
        <title>Complete genome sequence of Desulfarculus baarsii type strain (2st14).</title>
        <authorList>
            <person name="Sun H."/>
            <person name="Spring S."/>
            <person name="Lapidus A."/>
            <person name="Davenport K."/>
            <person name="Del Rio T.G."/>
            <person name="Tice H."/>
            <person name="Nolan M."/>
            <person name="Copeland A."/>
            <person name="Cheng J.F."/>
            <person name="Lucas S."/>
            <person name="Tapia R."/>
            <person name="Goodwin L."/>
            <person name="Pitluck S."/>
            <person name="Ivanova N."/>
            <person name="Pagani I."/>
            <person name="Mavromatis K."/>
            <person name="Ovchinnikova G."/>
            <person name="Pati A."/>
            <person name="Chen A."/>
            <person name="Palaniappan K."/>
            <person name="Hauser L."/>
            <person name="Chang Y.J."/>
            <person name="Jeffries C.D."/>
            <person name="Detter J.C."/>
            <person name="Han C."/>
            <person name="Rohde M."/>
            <person name="Brambilla E."/>
            <person name="Goker M."/>
            <person name="Woyke T."/>
            <person name="Bristow J."/>
            <person name="Eisen J.A."/>
            <person name="Markowitz V."/>
            <person name="Hugenholtz P."/>
            <person name="Kyrpides N.C."/>
            <person name="Klenk H.P."/>
            <person name="Land M."/>
        </authorList>
    </citation>
    <scope>NUCLEOTIDE SEQUENCE [LARGE SCALE GENOMIC DNA]</scope>
    <source>
        <strain evidence="2">ATCC 33931 / DSM 2075 / LMG 7858 / VKM B-1802 / 2st14</strain>
    </source>
</reference>
<evidence type="ECO:0008006" key="3">
    <source>
        <dbReference type="Google" id="ProtNLM"/>
    </source>
</evidence>
<protein>
    <recommendedName>
        <fullName evidence="3">Amphi-Trp domain-containing protein</fullName>
    </recommendedName>
</protein>
<keyword evidence="2" id="KW-1185">Reference proteome</keyword>
<dbReference type="HOGENOM" id="CLU_184327_0_0_7"/>
<organism evidence="1 2">
    <name type="scientific">Desulfarculus baarsii (strain ATCC 33931 / DSM 2075 / LMG 7858 / VKM B-1802 / 2st14)</name>
    <dbReference type="NCBI Taxonomy" id="644282"/>
    <lineage>
        <taxon>Bacteria</taxon>
        <taxon>Pseudomonadati</taxon>
        <taxon>Thermodesulfobacteriota</taxon>
        <taxon>Desulfarculia</taxon>
        <taxon>Desulfarculales</taxon>
        <taxon>Desulfarculaceae</taxon>
        <taxon>Desulfarculus</taxon>
    </lineage>
</organism>
<dbReference type="InterPro" id="IPR027598">
    <property type="entry name" value="Amphi-Trp_dom"/>
</dbReference>
<evidence type="ECO:0000313" key="1">
    <source>
        <dbReference type="EMBL" id="ADK83759.1"/>
    </source>
</evidence>
<name>E1QDX3_DESB2</name>
<proteinExistence type="predicted"/>
<sequence>MSSSDNSFKHVSLQDSQSIVGYLEALSAGLKQGALLFCTENKRLVLKPQGLIKLEVEAKRKDEQMKLTLKFRWNEESLGEGDLAVRPMTMGDDGR</sequence>